<evidence type="ECO:0000256" key="2">
    <source>
        <dbReference type="ARBA" id="ARBA00022448"/>
    </source>
</evidence>
<keyword evidence="9 11" id="KW-0472">Membrane</keyword>
<keyword evidence="2 11" id="KW-0813">Transport</keyword>
<keyword evidence="6" id="KW-0408">Iron</keyword>
<dbReference type="InterPro" id="IPR000531">
    <property type="entry name" value="Beta-barrel_TonB"/>
</dbReference>
<organism evidence="16 17">
    <name type="scientific">Methylophaga marina</name>
    <dbReference type="NCBI Taxonomy" id="45495"/>
    <lineage>
        <taxon>Bacteria</taxon>
        <taxon>Pseudomonadati</taxon>
        <taxon>Pseudomonadota</taxon>
        <taxon>Gammaproteobacteria</taxon>
        <taxon>Thiotrichales</taxon>
        <taxon>Piscirickettsiaceae</taxon>
        <taxon>Methylophaga</taxon>
    </lineage>
</organism>
<dbReference type="Proteomes" id="UP001501476">
    <property type="component" value="Unassembled WGS sequence"/>
</dbReference>
<keyword evidence="16" id="KW-0675">Receptor</keyword>
<keyword evidence="5 11" id="KW-0812">Transmembrane</keyword>
<proteinExistence type="inferred from homology"/>
<keyword evidence="3 11" id="KW-1134">Transmembrane beta strand</keyword>
<dbReference type="InterPro" id="IPR012910">
    <property type="entry name" value="Plug_dom"/>
</dbReference>
<comment type="subcellular location">
    <subcellularLocation>
        <location evidence="1 11">Cell outer membrane</location>
        <topology evidence="1 11">Multi-pass membrane protein</topology>
    </subcellularLocation>
</comment>
<feature type="domain" description="TonB-dependent receptor plug" evidence="15">
    <location>
        <begin position="50"/>
        <end position="162"/>
    </location>
</feature>
<keyword evidence="17" id="KW-1185">Reference proteome</keyword>
<name>A0ABN0TXI3_9GAMM</name>
<dbReference type="PROSITE" id="PS52016">
    <property type="entry name" value="TONB_DEPENDENT_REC_3"/>
    <property type="match status" value="1"/>
</dbReference>
<evidence type="ECO:0000256" key="13">
    <source>
        <dbReference type="SAM" id="SignalP"/>
    </source>
</evidence>
<comment type="caution">
    <text evidence="16">The sequence shown here is derived from an EMBL/GenBank/DDBJ whole genome shotgun (WGS) entry which is preliminary data.</text>
</comment>
<dbReference type="Pfam" id="PF00593">
    <property type="entry name" value="TonB_dep_Rec_b-barrel"/>
    <property type="match status" value="1"/>
</dbReference>
<evidence type="ECO:0000256" key="10">
    <source>
        <dbReference type="ARBA" id="ARBA00023237"/>
    </source>
</evidence>
<sequence length="682" mass="75726">MNKHILAIAISACMSTQVFAEDAVNSNSNQSNRVELGSITVEGEKQTRTLKDTASSVSVIDQEALKSNQYHTLRDAISSVPNVVVQTGAVANVRGVLGNGAAGGFNAVTGGASARFSTLIDGVNQPFIADLVGDSGLWDIEQIEVFRGPQSTNNGRNSIAGAMYIKTADPTFDWEGKVRLGYRNNERYIDKAVMLSGPVIEDTLAFRFSGQLIDGQTDTSNEPYESNPTNIDLNELDTKQGRFKLLWTPTDNLELMFTHSQYTEKGDGGRRYFEDTDTDAYFKTFFRDMDTESVMNSIDAHYQINTSTSLDIKLAQLDYQYAFETYQADPADTQNLDIDDKSRNIDVKLNFGEGNHAFNGFIGLDYYKRDQDIDSIGGSADYNGDDTTDSKAIYSELNFGLTEKLILTTGLRYQDESQERDFTYGGLPYTLKEDDTILLPKVALKYDITPETRIGVSAVKGYNSAGGALSVTDNAYYYFDEEKVDTYEAFIRTSFDDNRYEVHANVFFNDFDGYQGVNSLRRIDNIKKVETYGAEIEGTALVTDNLQTRLGIGLLHTEIKDAGDDYTGLDGNELNSAPDKTVNFAATYYVSDDFDLGGNIQYTSGYFSDVENTKEREVSGFSLINLRANYRIADLELSAFVNNLTDKRARRSREPVGARVPVAYADFVEARNVGISATYSFF</sequence>
<dbReference type="SUPFAM" id="SSF56935">
    <property type="entry name" value="Porins"/>
    <property type="match status" value="1"/>
</dbReference>
<dbReference type="CDD" id="cd01347">
    <property type="entry name" value="ligand_gated_channel"/>
    <property type="match status" value="1"/>
</dbReference>
<dbReference type="PANTHER" id="PTHR32552:SF81">
    <property type="entry name" value="TONB-DEPENDENT OUTER MEMBRANE RECEPTOR"/>
    <property type="match status" value="1"/>
</dbReference>
<feature type="domain" description="TonB-dependent receptor-like beta-barrel" evidence="14">
    <location>
        <begin position="261"/>
        <end position="644"/>
    </location>
</feature>
<comment type="similarity">
    <text evidence="11 12">Belongs to the TonB-dependent receptor family.</text>
</comment>
<evidence type="ECO:0000256" key="9">
    <source>
        <dbReference type="ARBA" id="ARBA00023136"/>
    </source>
</evidence>
<keyword evidence="8 12" id="KW-0798">TonB box</keyword>
<accession>A0ABN0TXI3</accession>
<evidence type="ECO:0000313" key="17">
    <source>
        <dbReference type="Proteomes" id="UP001501476"/>
    </source>
</evidence>
<keyword evidence="7" id="KW-0406">Ion transport</keyword>
<dbReference type="Pfam" id="PF07715">
    <property type="entry name" value="Plug"/>
    <property type="match status" value="1"/>
</dbReference>
<dbReference type="PANTHER" id="PTHR32552">
    <property type="entry name" value="FERRICHROME IRON RECEPTOR-RELATED"/>
    <property type="match status" value="1"/>
</dbReference>
<evidence type="ECO:0000259" key="14">
    <source>
        <dbReference type="Pfam" id="PF00593"/>
    </source>
</evidence>
<evidence type="ECO:0000259" key="15">
    <source>
        <dbReference type="Pfam" id="PF07715"/>
    </source>
</evidence>
<dbReference type="RefSeq" id="WP_286303342.1">
    <property type="nucleotide sequence ID" value="NZ_AP027741.1"/>
</dbReference>
<keyword evidence="4" id="KW-0410">Iron transport</keyword>
<evidence type="ECO:0000256" key="5">
    <source>
        <dbReference type="ARBA" id="ARBA00022692"/>
    </source>
</evidence>
<evidence type="ECO:0000256" key="1">
    <source>
        <dbReference type="ARBA" id="ARBA00004571"/>
    </source>
</evidence>
<gene>
    <name evidence="16" type="ORF">GCM10008964_24910</name>
</gene>
<evidence type="ECO:0000256" key="11">
    <source>
        <dbReference type="PROSITE-ProRule" id="PRU01360"/>
    </source>
</evidence>
<evidence type="ECO:0000256" key="12">
    <source>
        <dbReference type="RuleBase" id="RU003357"/>
    </source>
</evidence>
<protein>
    <submittedName>
        <fullName evidence="16">TonB-dependent receptor</fullName>
    </submittedName>
</protein>
<dbReference type="EMBL" id="BAAADG010000018">
    <property type="protein sequence ID" value="GAA0232678.1"/>
    <property type="molecule type" value="Genomic_DNA"/>
</dbReference>
<evidence type="ECO:0000313" key="16">
    <source>
        <dbReference type="EMBL" id="GAA0232678.1"/>
    </source>
</evidence>
<evidence type="ECO:0000256" key="7">
    <source>
        <dbReference type="ARBA" id="ARBA00023065"/>
    </source>
</evidence>
<reference evidence="16 17" key="1">
    <citation type="journal article" date="2019" name="Int. J. Syst. Evol. Microbiol.">
        <title>The Global Catalogue of Microorganisms (GCM) 10K type strain sequencing project: providing services to taxonomists for standard genome sequencing and annotation.</title>
        <authorList>
            <consortium name="The Broad Institute Genomics Platform"/>
            <consortium name="The Broad Institute Genome Sequencing Center for Infectious Disease"/>
            <person name="Wu L."/>
            <person name="Ma J."/>
        </authorList>
    </citation>
    <scope>NUCLEOTIDE SEQUENCE [LARGE SCALE GENOMIC DNA]</scope>
    <source>
        <strain evidence="16 17">JCM 6886</strain>
    </source>
</reference>
<evidence type="ECO:0000256" key="8">
    <source>
        <dbReference type="ARBA" id="ARBA00023077"/>
    </source>
</evidence>
<keyword evidence="13" id="KW-0732">Signal</keyword>
<evidence type="ECO:0000256" key="6">
    <source>
        <dbReference type="ARBA" id="ARBA00023004"/>
    </source>
</evidence>
<dbReference type="Gene3D" id="2.40.170.20">
    <property type="entry name" value="TonB-dependent receptor, beta-barrel domain"/>
    <property type="match status" value="1"/>
</dbReference>
<feature type="signal peptide" evidence="13">
    <location>
        <begin position="1"/>
        <end position="20"/>
    </location>
</feature>
<evidence type="ECO:0000256" key="3">
    <source>
        <dbReference type="ARBA" id="ARBA00022452"/>
    </source>
</evidence>
<dbReference type="InterPro" id="IPR039426">
    <property type="entry name" value="TonB-dep_rcpt-like"/>
</dbReference>
<evidence type="ECO:0000256" key="4">
    <source>
        <dbReference type="ARBA" id="ARBA00022496"/>
    </source>
</evidence>
<feature type="chain" id="PRO_5045395822" evidence="13">
    <location>
        <begin position="21"/>
        <end position="682"/>
    </location>
</feature>
<keyword evidence="10 11" id="KW-0998">Cell outer membrane</keyword>
<dbReference type="InterPro" id="IPR036942">
    <property type="entry name" value="Beta-barrel_TonB_sf"/>
</dbReference>